<organism evidence="1 2">
    <name type="scientific">Trifolium medium</name>
    <dbReference type="NCBI Taxonomy" id="97028"/>
    <lineage>
        <taxon>Eukaryota</taxon>
        <taxon>Viridiplantae</taxon>
        <taxon>Streptophyta</taxon>
        <taxon>Embryophyta</taxon>
        <taxon>Tracheophyta</taxon>
        <taxon>Spermatophyta</taxon>
        <taxon>Magnoliopsida</taxon>
        <taxon>eudicotyledons</taxon>
        <taxon>Gunneridae</taxon>
        <taxon>Pentapetalae</taxon>
        <taxon>rosids</taxon>
        <taxon>fabids</taxon>
        <taxon>Fabales</taxon>
        <taxon>Fabaceae</taxon>
        <taxon>Papilionoideae</taxon>
        <taxon>50 kb inversion clade</taxon>
        <taxon>NPAAA clade</taxon>
        <taxon>Hologalegina</taxon>
        <taxon>IRL clade</taxon>
        <taxon>Trifolieae</taxon>
        <taxon>Trifolium</taxon>
    </lineage>
</organism>
<proteinExistence type="predicted"/>
<dbReference type="AlphaFoldDB" id="A0A392VN38"/>
<sequence length="29" mass="3247">CLIKEKKMEAYGGGDEERGAVKKHRKEGV</sequence>
<evidence type="ECO:0000313" key="2">
    <source>
        <dbReference type="Proteomes" id="UP000265520"/>
    </source>
</evidence>
<comment type="caution">
    <text evidence="1">The sequence shown here is derived from an EMBL/GenBank/DDBJ whole genome shotgun (WGS) entry which is preliminary data.</text>
</comment>
<protein>
    <submittedName>
        <fullName evidence="1">Uncharacterized protein</fullName>
    </submittedName>
</protein>
<dbReference type="EMBL" id="LXQA011203230">
    <property type="protein sequence ID" value="MCI88819.1"/>
    <property type="molecule type" value="Genomic_DNA"/>
</dbReference>
<feature type="non-terminal residue" evidence="1">
    <location>
        <position position="1"/>
    </location>
</feature>
<accession>A0A392VN38</accession>
<reference evidence="1 2" key="1">
    <citation type="journal article" date="2018" name="Front. Plant Sci.">
        <title>Red Clover (Trifolium pratense) and Zigzag Clover (T. medium) - A Picture of Genomic Similarities and Differences.</title>
        <authorList>
            <person name="Dluhosova J."/>
            <person name="Istvanek J."/>
            <person name="Nedelnik J."/>
            <person name="Repkova J."/>
        </authorList>
    </citation>
    <scope>NUCLEOTIDE SEQUENCE [LARGE SCALE GENOMIC DNA]</scope>
    <source>
        <strain evidence="2">cv. 10/8</strain>
        <tissue evidence="1">Leaf</tissue>
    </source>
</reference>
<dbReference type="Proteomes" id="UP000265520">
    <property type="component" value="Unassembled WGS sequence"/>
</dbReference>
<name>A0A392VN38_9FABA</name>
<keyword evidence="2" id="KW-1185">Reference proteome</keyword>
<evidence type="ECO:0000313" key="1">
    <source>
        <dbReference type="EMBL" id="MCI88819.1"/>
    </source>
</evidence>